<keyword evidence="6 13" id="KW-0686">Riboflavin biosynthesis</keyword>
<dbReference type="CDD" id="cd01284">
    <property type="entry name" value="Riboflavin_deaminase-reductase"/>
    <property type="match status" value="1"/>
</dbReference>
<feature type="binding site" evidence="15">
    <location>
        <position position="206"/>
    </location>
    <ligand>
        <name>substrate</name>
    </ligand>
</feature>
<evidence type="ECO:0000313" key="19">
    <source>
        <dbReference type="Proteomes" id="UP000295531"/>
    </source>
</evidence>
<protein>
    <recommendedName>
        <fullName evidence="13">Riboflavin biosynthesis protein RibD</fullName>
    </recommendedName>
    <domain>
        <recommendedName>
            <fullName evidence="13">Diaminohydroxyphosphoribosylaminopyrimidine deaminase</fullName>
            <shortName evidence="13">DRAP deaminase</shortName>
            <ecNumber evidence="13">3.5.4.26</ecNumber>
        </recommendedName>
        <alternativeName>
            <fullName evidence="13">Riboflavin-specific deaminase</fullName>
        </alternativeName>
    </domain>
    <domain>
        <recommendedName>
            <fullName evidence="13">5-amino-6-(5-phosphoribosylamino)uracil reductase</fullName>
            <ecNumber evidence="13">1.1.1.193</ecNumber>
        </recommendedName>
        <alternativeName>
            <fullName evidence="13">HTP reductase</fullName>
        </alternativeName>
    </domain>
</protein>
<keyword evidence="9 13" id="KW-0862">Zinc</keyword>
<dbReference type="OrthoDB" id="9800865at2"/>
<keyword evidence="12" id="KW-0511">Multifunctional enzyme</keyword>
<evidence type="ECO:0000256" key="10">
    <source>
        <dbReference type="ARBA" id="ARBA00022857"/>
    </source>
</evidence>
<comment type="pathway">
    <text evidence="3 13">Cofactor biosynthesis; riboflavin biosynthesis; 5-amino-6-(D-ribitylamino)uracil from GTP: step 3/4.</text>
</comment>
<dbReference type="GO" id="GO:0050661">
    <property type="term" value="F:NADP binding"/>
    <property type="evidence" value="ECO:0007669"/>
    <property type="project" value="InterPro"/>
</dbReference>
<evidence type="ECO:0000256" key="5">
    <source>
        <dbReference type="ARBA" id="ARBA00007417"/>
    </source>
</evidence>
<evidence type="ECO:0000256" key="4">
    <source>
        <dbReference type="ARBA" id="ARBA00005259"/>
    </source>
</evidence>
<evidence type="ECO:0000259" key="17">
    <source>
        <dbReference type="PROSITE" id="PS51747"/>
    </source>
</evidence>
<dbReference type="GO" id="GO:0008270">
    <property type="term" value="F:zinc ion binding"/>
    <property type="evidence" value="ECO:0007669"/>
    <property type="project" value="InterPro"/>
</dbReference>
<keyword evidence="8 13" id="KW-0378">Hydrolase</keyword>
<organism evidence="18 19">
    <name type="scientific">Idiomarina aquatica</name>
    <dbReference type="NCBI Taxonomy" id="1327752"/>
    <lineage>
        <taxon>Bacteria</taxon>
        <taxon>Pseudomonadati</taxon>
        <taxon>Pseudomonadota</taxon>
        <taxon>Gammaproteobacteria</taxon>
        <taxon>Alteromonadales</taxon>
        <taxon>Idiomarinaceae</taxon>
        <taxon>Idiomarina</taxon>
    </lineage>
</organism>
<name>A0A4R6P009_9GAMM</name>
<dbReference type="PIRSF" id="PIRSF006769">
    <property type="entry name" value="RibD"/>
    <property type="match status" value="1"/>
</dbReference>
<evidence type="ECO:0000256" key="9">
    <source>
        <dbReference type="ARBA" id="ARBA00022833"/>
    </source>
</evidence>
<feature type="binding site" evidence="15">
    <location>
        <position position="190"/>
    </location>
    <ligand>
        <name>substrate</name>
    </ligand>
</feature>
<evidence type="ECO:0000256" key="13">
    <source>
        <dbReference type="PIRNR" id="PIRNR006769"/>
    </source>
</evidence>
<dbReference type="EC" id="1.1.1.193" evidence="13"/>
<feature type="binding site" evidence="15">
    <location>
        <position position="213"/>
    </location>
    <ligand>
        <name>substrate</name>
    </ligand>
</feature>
<evidence type="ECO:0000313" key="18">
    <source>
        <dbReference type="EMBL" id="TDP29928.1"/>
    </source>
</evidence>
<keyword evidence="10 13" id="KW-0521">NADP</keyword>
<keyword evidence="7 13" id="KW-0479">Metal-binding</keyword>
<dbReference type="AlphaFoldDB" id="A0A4R6P009"/>
<dbReference type="PROSITE" id="PS51747">
    <property type="entry name" value="CYT_DCMP_DEAMINASES_2"/>
    <property type="match status" value="1"/>
</dbReference>
<feature type="binding site" evidence="15">
    <location>
        <begin position="305"/>
        <end position="311"/>
    </location>
    <ligand>
        <name>NADP(+)</name>
        <dbReference type="ChEBI" id="CHEBI:58349"/>
    </ligand>
</feature>
<comment type="cofactor">
    <cofactor evidence="13 16">
        <name>Zn(2+)</name>
        <dbReference type="ChEBI" id="CHEBI:29105"/>
    </cofactor>
    <text evidence="13 16">Binds 1 zinc ion.</text>
</comment>
<evidence type="ECO:0000256" key="11">
    <source>
        <dbReference type="ARBA" id="ARBA00023002"/>
    </source>
</evidence>
<dbReference type="InterPro" id="IPR050765">
    <property type="entry name" value="Riboflavin_Biosynth_HTPR"/>
</dbReference>
<dbReference type="RefSeq" id="WP_133540364.1">
    <property type="nucleotide sequence ID" value="NZ_SNXI01000016.1"/>
</dbReference>
<feature type="binding site" evidence="15">
    <location>
        <position position="160"/>
    </location>
    <ligand>
        <name>NADP(+)</name>
        <dbReference type="ChEBI" id="CHEBI:58349"/>
    </ligand>
</feature>
<comment type="pathway">
    <text evidence="2 13">Cofactor biosynthesis; riboflavin biosynthesis; 5-amino-6-(D-ribitylamino)uracil from GTP: step 2/4.</text>
</comment>
<keyword evidence="11 13" id="KW-0560">Oxidoreductase</keyword>
<dbReference type="Proteomes" id="UP000295531">
    <property type="component" value="Unassembled WGS sequence"/>
</dbReference>
<dbReference type="UniPathway" id="UPA00275">
    <property type="reaction ID" value="UER00401"/>
</dbReference>
<feature type="binding site" evidence="15">
    <location>
        <position position="176"/>
    </location>
    <ligand>
        <name>NADP(+)</name>
        <dbReference type="ChEBI" id="CHEBI:58349"/>
    </ligand>
</feature>
<dbReference type="PANTHER" id="PTHR38011">
    <property type="entry name" value="DIHYDROFOLATE REDUCTASE FAMILY PROTEIN (AFU_ORTHOLOGUE AFUA_8G06820)"/>
    <property type="match status" value="1"/>
</dbReference>
<comment type="catalytic activity">
    <reaction evidence="13">
        <text>2,5-diamino-6-hydroxy-4-(5-phosphoribosylamino)-pyrimidine + H2O + H(+) = 5-amino-6-(5-phospho-D-ribosylamino)uracil + NH4(+)</text>
        <dbReference type="Rhea" id="RHEA:21868"/>
        <dbReference type="ChEBI" id="CHEBI:15377"/>
        <dbReference type="ChEBI" id="CHEBI:15378"/>
        <dbReference type="ChEBI" id="CHEBI:28938"/>
        <dbReference type="ChEBI" id="CHEBI:58453"/>
        <dbReference type="ChEBI" id="CHEBI:58614"/>
        <dbReference type="EC" id="3.5.4.26"/>
    </reaction>
</comment>
<evidence type="ECO:0000256" key="1">
    <source>
        <dbReference type="ARBA" id="ARBA00002151"/>
    </source>
</evidence>
<evidence type="ECO:0000256" key="7">
    <source>
        <dbReference type="ARBA" id="ARBA00022723"/>
    </source>
</evidence>
<sequence length="375" mass="40878">MISEQSQLDHQMMHRALELGRRGILTTSPNPAVGCVLTQNNRIVGEGWHQQAGQAHAEVNAITAAGAEAKGATAYVTLEPCSHFGRTPPCVNALIDAQVKRVVVAMQDPNPQVAGTGIANLQKAGIEVQVGVLEAAAKALNPGFIHRMTTQLPLLRLKMATSLDARTALANGKSQWITSAAARSDVQFWRAQADAILTGADTVLADNPRLTVRAEQWPATRELPTPLKQPIRVVIDGQNRIHDDLQLFASEAPVWLIRHTEANASRHPHCHQIIVKKTADNKIDLHDAMLELALREVNLVWTECGASLAGALLQQQLVQQLFLYQSTQLLGPTARAALELGEFTELSQAPQFIITDRRTIGSDNRIIATPKQEQK</sequence>
<dbReference type="GO" id="GO:0009231">
    <property type="term" value="P:riboflavin biosynthetic process"/>
    <property type="evidence" value="ECO:0007669"/>
    <property type="project" value="UniProtKB-UniPathway"/>
</dbReference>
<gene>
    <name evidence="18" type="ORF">DEU29_11625</name>
</gene>
<feature type="binding site" evidence="15">
    <location>
        <position position="303"/>
    </location>
    <ligand>
        <name>substrate</name>
    </ligand>
</feature>
<keyword evidence="19" id="KW-1185">Reference proteome</keyword>
<feature type="binding site" evidence="16">
    <location>
        <position position="56"/>
    </location>
    <ligand>
        <name>Zn(2+)</name>
        <dbReference type="ChEBI" id="CHEBI:29105"/>
        <note>catalytic</note>
    </ligand>
</feature>
<evidence type="ECO:0000256" key="14">
    <source>
        <dbReference type="PIRSR" id="PIRSR006769-1"/>
    </source>
</evidence>
<evidence type="ECO:0000256" key="3">
    <source>
        <dbReference type="ARBA" id="ARBA00004910"/>
    </source>
</evidence>
<comment type="caution">
    <text evidence="18">The sequence shown here is derived from an EMBL/GenBank/DDBJ whole genome shotgun (WGS) entry which is preliminary data.</text>
</comment>
<dbReference type="GO" id="GO:0008835">
    <property type="term" value="F:diaminohydroxyphosphoribosylaminopyrimidine deaminase activity"/>
    <property type="evidence" value="ECO:0007669"/>
    <property type="project" value="UniProtKB-EC"/>
</dbReference>
<dbReference type="Gene3D" id="3.40.430.10">
    <property type="entry name" value="Dihydrofolate Reductase, subunit A"/>
    <property type="match status" value="1"/>
</dbReference>
<dbReference type="NCBIfam" id="TIGR00326">
    <property type="entry name" value="eubact_ribD"/>
    <property type="match status" value="1"/>
</dbReference>
<dbReference type="InterPro" id="IPR011549">
    <property type="entry name" value="RibD_C"/>
</dbReference>
<dbReference type="InterPro" id="IPR004794">
    <property type="entry name" value="Eubact_RibD"/>
</dbReference>
<dbReference type="NCBIfam" id="TIGR00227">
    <property type="entry name" value="ribD_Cterm"/>
    <property type="match status" value="1"/>
</dbReference>
<dbReference type="InterPro" id="IPR002125">
    <property type="entry name" value="CMP_dCMP_dom"/>
</dbReference>
<comment type="similarity">
    <text evidence="4 13">In the N-terminal section; belongs to the cytidine and deoxycytidylate deaminase family.</text>
</comment>
<evidence type="ECO:0000256" key="12">
    <source>
        <dbReference type="ARBA" id="ARBA00023268"/>
    </source>
</evidence>
<evidence type="ECO:0000256" key="2">
    <source>
        <dbReference type="ARBA" id="ARBA00004882"/>
    </source>
</evidence>
<dbReference type="Pfam" id="PF01872">
    <property type="entry name" value="RibD_C"/>
    <property type="match status" value="1"/>
</dbReference>
<dbReference type="InterPro" id="IPR002734">
    <property type="entry name" value="RibDG_C"/>
</dbReference>
<accession>A0A4R6P009</accession>
<dbReference type="PROSITE" id="PS00903">
    <property type="entry name" value="CYT_DCMP_DEAMINASES_1"/>
    <property type="match status" value="1"/>
</dbReference>
<dbReference type="GO" id="GO:0008703">
    <property type="term" value="F:5-amino-6-(5-phosphoribosylamino)uracil reductase activity"/>
    <property type="evidence" value="ECO:0007669"/>
    <property type="project" value="UniProtKB-EC"/>
</dbReference>
<dbReference type="SUPFAM" id="SSF53927">
    <property type="entry name" value="Cytidine deaminase-like"/>
    <property type="match status" value="1"/>
</dbReference>
<evidence type="ECO:0000256" key="8">
    <source>
        <dbReference type="ARBA" id="ARBA00022801"/>
    </source>
</evidence>
<dbReference type="InterPro" id="IPR016192">
    <property type="entry name" value="APOBEC/CMP_deaminase_Zn-bd"/>
</dbReference>
<dbReference type="PANTHER" id="PTHR38011:SF7">
    <property type="entry name" value="2,5-DIAMINO-6-RIBOSYLAMINO-4(3H)-PYRIMIDINONE 5'-PHOSPHATE REDUCTASE"/>
    <property type="match status" value="1"/>
</dbReference>
<feature type="binding site" evidence="16">
    <location>
        <position position="81"/>
    </location>
    <ligand>
        <name>Zn(2+)</name>
        <dbReference type="ChEBI" id="CHEBI:29105"/>
        <note>catalytic</note>
    </ligand>
</feature>
<comment type="function">
    <text evidence="1 13">Converts 2,5-diamino-6-(ribosylamino)-4(3h)-pyrimidinone 5'-phosphate into 5-amino-6-(ribosylamino)-2,4(1h,3h)-pyrimidinedione 5'-phosphate.</text>
</comment>
<feature type="binding site" evidence="16">
    <location>
        <position position="90"/>
    </location>
    <ligand>
        <name>Zn(2+)</name>
        <dbReference type="ChEBI" id="CHEBI:29105"/>
        <note>catalytic</note>
    </ligand>
</feature>
<dbReference type="InterPro" id="IPR016193">
    <property type="entry name" value="Cytidine_deaminase-like"/>
</dbReference>
<feature type="binding site" evidence="15">
    <location>
        <position position="210"/>
    </location>
    <ligand>
        <name>substrate</name>
    </ligand>
</feature>
<reference evidence="18 19" key="1">
    <citation type="submission" date="2019-03" db="EMBL/GenBank/DDBJ databases">
        <title>Freshwater and sediment microbial communities from various areas in North America, analyzing microbe dynamics in response to fracking.</title>
        <authorList>
            <person name="Lamendella R."/>
        </authorList>
    </citation>
    <scope>NUCLEOTIDE SEQUENCE [LARGE SCALE GENOMIC DNA]</scope>
    <source>
        <strain evidence="18 19">18_TX</strain>
    </source>
</reference>
<proteinExistence type="inferred from homology"/>
<comment type="similarity">
    <text evidence="5 13">In the C-terminal section; belongs to the HTP reductase family.</text>
</comment>
<evidence type="ECO:0000256" key="16">
    <source>
        <dbReference type="PIRSR" id="PIRSR006769-3"/>
    </source>
</evidence>
<feature type="binding site" evidence="15">
    <location>
        <position position="174"/>
    </location>
    <ligand>
        <name>substrate</name>
    </ligand>
</feature>
<dbReference type="Pfam" id="PF00383">
    <property type="entry name" value="dCMP_cyt_deam_1"/>
    <property type="match status" value="1"/>
</dbReference>
<dbReference type="Gene3D" id="3.40.140.10">
    <property type="entry name" value="Cytidine Deaminase, domain 2"/>
    <property type="match status" value="1"/>
</dbReference>
<dbReference type="SUPFAM" id="SSF53597">
    <property type="entry name" value="Dihydrofolate reductase-like"/>
    <property type="match status" value="1"/>
</dbReference>
<dbReference type="EC" id="3.5.4.26" evidence="13"/>
<dbReference type="FunFam" id="3.40.140.10:FF:000025">
    <property type="entry name" value="Riboflavin biosynthesis protein RibD"/>
    <property type="match status" value="1"/>
</dbReference>
<evidence type="ECO:0000256" key="15">
    <source>
        <dbReference type="PIRSR" id="PIRSR006769-2"/>
    </source>
</evidence>
<feature type="domain" description="CMP/dCMP-type deaminase" evidence="17">
    <location>
        <begin position="7"/>
        <end position="129"/>
    </location>
</feature>
<feature type="binding site" evidence="15">
    <location>
        <position position="202"/>
    </location>
    <ligand>
        <name>NADP(+)</name>
        <dbReference type="ChEBI" id="CHEBI:58349"/>
    </ligand>
</feature>
<comment type="catalytic activity">
    <reaction evidence="13">
        <text>5-amino-6-(5-phospho-D-ribitylamino)uracil + NADP(+) = 5-amino-6-(5-phospho-D-ribosylamino)uracil + NADPH + H(+)</text>
        <dbReference type="Rhea" id="RHEA:17845"/>
        <dbReference type="ChEBI" id="CHEBI:15378"/>
        <dbReference type="ChEBI" id="CHEBI:57783"/>
        <dbReference type="ChEBI" id="CHEBI:58349"/>
        <dbReference type="ChEBI" id="CHEBI:58421"/>
        <dbReference type="ChEBI" id="CHEBI:58453"/>
        <dbReference type="EC" id="1.1.1.193"/>
    </reaction>
</comment>
<dbReference type="EMBL" id="SNXI01000016">
    <property type="protein sequence ID" value="TDP29928.1"/>
    <property type="molecule type" value="Genomic_DNA"/>
</dbReference>
<evidence type="ECO:0000256" key="6">
    <source>
        <dbReference type="ARBA" id="ARBA00022619"/>
    </source>
</evidence>
<feature type="active site" description="Proton donor" evidence="14">
    <location>
        <position position="58"/>
    </location>
</feature>
<dbReference type="InterPro" id="IPR024072">
    <property type="entry name" value="DHFR-like_dom_sf"/>
</dbReference>